<evidence type="ECO:0000313" key="2">
    <source>
        <dbReference type="EMBL" id="MCZ2720190.1"/>
    </source>
</evidence>
<gene>
    <name evidence="2" type="ORF">O1D97_00670</name>
</gene>
<dbReference type="InterPro" id="IPR029024">
    <property type="entry name" value="TerB-like"/>
</dbReference>
<accession>A0ABT4JP89</accession>
<dbReference type="CDD" id="cd07313">
    <property type="entry name" value="terB_like_2"/>
    <property type="match status" value="1"/>
</dbReference>
<evidence type="ECO:0000259" key="1">
    <source>
        <dbReference type="Pfam" id="PF05099"/>
    </source>
</evidence>
<feature type="domain" description="Co-chaperone DjlA N-terminal" evidence="1">
    <location>
        <begin position="26"/>
        <end position="140"/>
    </location>
</feature>
<keyword evidence="3" id="KW-1185">Reference proteome</keyword>
<dbReference type="EMBL" id="JAPUBN010000006">
    <property type="protein sequence ID" value="MCZ2720190.1"/>
    <property type="molecule type" value="Genomic_DNA"/>
</dbReference>
<dbReference type="Pfam" id="PF05099">
    <property type="entry name" value="TerB"/>
    <property type="match status" value="1"/>
</dbReference>
<dbReference type="RefSeq" id="WP_269121887.1">
    <property type="nucleotide sequence ID" value="NZ_JAPUBN010000006.1"/>
</dbReference>
<dbReference type="Proteomes" id="UP001149719">
    <property type="component" value="Unassembled WGS sequence"/>
</dbReference>
<dbReference type="InterPro" id="IPR007791">
    <property type="entry name" value="DjlA_N"/>
</dbReference>
<protein>
    <submittedName>
        <fullName evidence="2">TerB family tellurite resistance protein</fullName>
    </submittedName>
</protein>
<sequence length="149" mass="17319">MISGLKKMFFNFQKSASDESEISYNLALATVLVEVMVSDDAVDQREVEKILEILKNQPDLSDEVDSILAEARSQSKLAHDMFKYTNVINEQASNEDKDEIMRCLWRIAYADLELDKYEDHRIRRISELLYVPHSDFIRTKLEVQKELAS</sequence>
<proteinExistence type="predicted"/>
<dbReference type="Gene3D" id="1.10.3680.10">
    <property type="entry name" value="TerB-like"/>
    <property type="match status" value="1"/>
</dbReference>
<reference evidence="2" key="1">
    <citation type="submission" date="2022-12" db="EMBL/GenBank/DDBJ databases">
        <title>Marinomonas 15G1-11 sp. nov, isolated from marine algae.</title>
        <authorList>
            <person name="Butt M."/>
            <person name="Choi D.G."/>
            <person name="Kim J.M."/>
            <person name="Lee J.K."/>
            <person name="Baek J.H."/>
            <person name="Jeon C.O."/>
        </authorList>
    </citation>
    <scope>NUCLEOTIDE SEQUENCE</scope>
    <source>
        <strain evidence="2">15G1-11</strain>
    </source>
</reference>
<dbReference type="SUPFAM" id="SSF158682">
    <property type="entry name" value="TerB-like"/>
    <property type="match status" value="1"/>
</dbReference>
<comment type="caution">
    <text evidence="2">The sequence shown here is derived from an EMBL/GenBank/DDBJ whole genome shotgun (WGS) entry which is preliminary data.</text>
</comment>
<name>A0ABT4JP89_9GAMM</name>
<organism evidence="2 3">
    <name type="scientific">Marinomonas phaeophyticola</name>
    <dbReference type="NCBI Taxonomy" id="3004091"/>
    <lineage>
        <taxon>Bacteria</taxon>
        <taxon>Pseudomonadati</taxon>
        <taxon>Pseudomonadota</taxon>
        <taxon>Gammaproteobacteria</taxon>
        <taxon>Oceanospirillales</taxon>
        <taxon>Oceanospirillaceae</taxon>
        <taxon>Marinomonas</taxon>
    </lineage>
</organism>
<evidence type="ECO:0000313" key="3">
    <source>
        <dbReference type="Proteomes" id="UP001149719"/>
    </source>
</evidence>